<protein>
    <submittedName>
        <fullName evidence="2">Uncharacterized protein</fullName>
    </submittedName>
</protein>
<feature type="compositionally biased region" description="Basic and acidic residues" evidence="1">
    <location>
        <begin position="174"/>
        <end position="183"/>
    </location>
</feature>
<feature type="region of interest" description="Disordered" evidence="1">
    <location>
        <begin position="1"/>
        <end position="118"/>
    </location>
</feature>
<feature type="compositionally biased region" description="Low complexity" evidence="1">
    <location>
        <begin position="897"/>
        <end position="911"/>
    </location>
</feature>
<evidence type="ECO:0000256" key="1">
    <source>
        <dbReference type="SAM" id="MobiDB-lite"/>
    </source>
</evidence>
<feature type="region of interest" description="Disordered" evidence="1">
    <location>
        <begin position="666"/>
        <end position="752"/>
    </location>
</feature>
<feature type="region of interest" description="Disordered" evidence="1">
    <location>
        <begin position="134"/>
        <end position="488"/>
    </location>
</feature>
<feature type="compositionally biased region" description="Low complexity" evidence="1">
    <location>
        <begin position="722"/>
        <end position="734"/>
    </location>
</feature>
<keyword evidence="3" id="KW-1185">Reference proteome</keyword>
<name>A0A409VK08_9AGAR</name>
<feature type="compositionally biased region" description="Low complexity" evidence="1">
    <location>
        <begin position="92"/>
        <end position="105"/>
    </location>
</feature>
<evidence type="ECO:0000313" key="2">
    <source>
        <dbReference type="EMBL" id="PPQ66604.1"/>
    </source>
</evidence>
<feature type="compositionally biased region" description="Low complexity" evidence="1">
    <location>
        <begin position="453"/>
        <end position="469"/>
    </location>
</feature>
<proteinExistence type="predicted"/>
<dbReference type="Proteomes" id="UP000284842">
    <property type="component" value="Unassembled WGS sequence"/>
</dbReference>
<dbReference type="STRING" id="181874.A0A409VK08"/>
<reference evidence="2 3" key="1">
    <citation type="journal article" date="2018" name="Evol. Lett.">
        <title>Horizontal gene cluster transfer increased hallucinogenic mushroom diversity.</title>
        <authorList>
            <person name="Reynolds H.T."/>
            <person name="Vijayakumar V."/>
            <person name="Gluck-Thaler E."/>
            <person name="Korotkin H.B."/>
            <person name="Matheny P.B."/>
            <person name="Slot J.C."/>
        </authorList>
    </citation>
    <scope>NUCLEOTIDE SEQUENCE [LARGE SCALE GENOMIC DNA]</scope>
    <source>
        <strain evidence="2 3">2629</strain>
    </source>
</reference>
<dbReference type="AlphaFoldDB" id="A0A409VK08"/>
<accession>A0A409VK08</accession>
<dbReference type="EMBL" id="NHTK01006039">
    <property type="protein sequence ID" value="PPQ66604.1"/>
    <property type="molecule type" value="Genomic_DNA"/>
</dbReference>
<feature type="compositionally biased region" description="Low complexity" evidence="1">
    <location>
        <begin position="145"/>
        <end position="156"/>
    </location>
</feature>
<feature type="compositionally biased region" description="Basic and acidic residues" evidence="1">
    <location>
        <begin position="1"/>
        <end position="20"/>
    </location>
</feature>
<dbReference type="InParanoid" id="A0A409VK08"/>
<sequence length="977" mass="109191">MLNHQQRETSRSPSHRERPRALKGQSMPMIPSLNSLAGQTSQTQSSPTIPNASVRRSPPIGQVTRLLPTPPHPNPPNFQDLPDRHMSPPPVTQQSQQQPLGSSNPNAGYSRTLPRATRVPNMFQEMEDHFQMTPELLADIERADQQAQYHQATQHHSYPIGNRVESPPPSARDQGIERVRNGTERTSPTNPETVQQRRSRDQQTLARESPMSRDRQPTSPNMSAFPPPQIPTPERRVSPIQHTPILKPGEPHPASYLAQYNARESPTIRRAPVSEPRISAQMATQTPPQPVHNRAPDRSLPFQEEPEEEVSKNGAPSRDSWQSNDRSPESHPLPPDVNEDGDTPIYDNGGRINHSPRRDDETGVNKGDEGPPQYAGRDSTEEEDSFTPRSPTAPLPEETYPNNNNQPHPVRVPAPVPVRPKGRNGTSDQLMRGIENALLEDSSPPSVPPVAPSHPQQSQQQPPQQAQHQPEARRPPQPSPFQYPNGKHLYDDLGYAHFRDQNGFILPNDDPYGYGDDLTAAYIQHYMQSPRPDAPVPPTPQTATAAPSPSPMLAGYNPAAREAAAFMASRTAGSPYPHPFQHVRRIQQPQASRVFPGVTVDRAGITDQVARQWQVFAQNNHGDMSDTTSMSLSPSSTPMMENMYNHWAYHHTNRLLRNMRENMMDNISMTSSPSHQPVDLPLPPTFMPRKKNRRSTNGHLHQSYTRKPPPRVESTQPRETSPELSSSGEETSTAGEERPASRPVSAQEATLVEPIPVPIMPMPIPIVMTNSQDSDDNGEWVDEEDDGDYEDLLELEYHPSFVKNVTKRRRKWEVGWENLIQAFQALDRQTDATMILLASPSHTTKLHALHSRSIRRQPLITNSASMKELKRSFGAVAAQRRATRREKSPVMDRLMASSGSSTGDGSDGSSTLTEGNLRRALELALDSLQTMGQVYDDREARVLEELKRSRDDRERLELLLKQIVGDKNIMANGSPRP</sequence>
<gene>
    <name evidence="2" type="ORF">CVT24_006915</name>
</gene>
<dbReference type="OrthoDB" id="3243310at2759"/>
<feature type="region of interest" description="Disordered" evidence="1">
    <location>
        <begin position="881"/>
        <end position="913"/>
    </location>
</feature>
<organism evidence="2 3">
    <name type="scientific">Panaeolus cyanescens</name>
    <dbReference type="NCBI Taxonomy" id="181874"/>
    <lineage>
        <taxon>Eukaryota</taxon>
        <taxon>Fungi</taxon>
        <taxon>Dikarya</taxon>
        <taxon>Basidiomycota</taxon>
        <taxon>Agaricomycotina</taxon>
        <taxon>Agaricomycetes</taxon>
        <taxon>Agaricomycetidae</taxon>
        <taxon>Agaricales</taxon>
        <taxon>Agaricineae</taxon>
        <taxon>Galeropsidaceae</taxon>
        <taxon>Panaeolus</taxon>
    </lineage>
</organism>
<evidence type="ECO:0000313" key="3">
    <source>
        <dbReference type="Proteomes" id="UP000284842"/>
    </source>
</evidence>
<feature type="compositionally biased region" description="Polar residues" evidence="1">
    <location>
        <begin position="184"/>
        <end position="206"/>
    </location>
</feature>
<feature type="compositionally biased region" description="Polar residues" evidence="1">
    <location>
        <begin position="666"/>
        <end position="675"/>
    </location>
</feature>
<feature type="compositionally biased region" description="Basic and acidic residues" evidence="1">
    <location>
        <begin position="356"/>
        <end position="369"/>
    </location>
</feature>
<feature type="compositionally biased region" description="Polar residues" evidence="1">
    <location>
        <begin position="32"/>
        <end position="51"/>
    </location>
</feature>
<comment type="caution">
    <text evidence="2">The sequence shown here is derived from an EMBL/GenBank/DDBJ whole genome shotgun (WGS) entry which is preliminary data.</text>
</comment>